<feature type="transmembrane region" description="Helical" evidence="6">
    <location>
        <begin position="1015"/>
        <end position="1035"/>
    </location>
</feature>
<dbReference type="Pfam" id="PF10334">
    <property type="entry name" value="BRE4"/>
    <property type="match status" value="1"/>
</dbReference>
<evidence type="ECO:0000256" key="3">
    <source>
        <dbReference type="ARBA" id="ARBA00022989"/>
    </source>
</evidence>
<name>A0AAW0CW82_9AGAR</name>
<evidence type="ECO:0000256" key="5">
    <source>
        <dbReference type="SAM" id="MobiDB-lite"/>
    </source>
</evidence>
<dbReference type="Proteomes" id="UP001383192">
    <property type="component" value="Unassembled WGS sequence"/>
</dbReference>
<feature type="compositionally biased region" description="Low complexity" evidence="5">
    <location>
        <begin position="1764"/>
        <end position="1775"/>
    </location>
</feature>
<dbReference type="Pfam" id="PF05918">
    <property type="entry name" value="API5"/>
    <property type="match status" value="1"/>
</dbReference>
<dbReference type="InterPro" id="IPR049453">
    <property type="entry name" value="Memb_transporter_dom"/>
</dbReference>
<organism evidence="9 10">
    <name type="scientific">Paramarasmius palmivorus</name>
    <dbReference type="NCBI Taxonomy" id="297713"/>
    <lineage>
        <taxon>Eukaryota</taxon>
        <taxon>Fungi</taxon>
        <taxon>Dikarya</taxon>
        <taxon>Basidiomycota</taxon>
        <taxon>Agaricomycotina</taxon>
        <taxon>Agaricomycetes</taxon>
        <taxon>Agaricomycetidae</taxon>
        <taxon>Agaricales</taxon>
        <taxon>Marasmiineae</taxon>
        <taxon>Marasmiaceae</taxon>
        <taxon>Paramarasmius</taxon>
    </lineage>
</organism>
<feature type="compositionally biased region" description="Acidic residues" evidence="5">
    <location>
        <begin position="187"/>
        <end position="199"/>
    </location>
</feature>
<dbReference type="Gene3D" id="1.25.10.10">
    <property type="entry name" value="Leucine-rich Repeat Variant"/>
    <property type="match status" value="1"/>
</dbReference>
<feature type="transmembrane region" description="Helical" evidence="6">
    <location>
        <begin position="299"/>
        <end position="322"/>
    </location>
</feature>
<feature type="transmembrane region" description="Helical" evidence="6">
    <location>
        <begin position="334"/>
        <end position="352"/>
    </location>
</feature>
<feature type="region of interest" description="Disordered" evidence="5">
    <location>
        <begin position="1"/>
        <end position="218"/>
    </location>
</feature>
<feature type="region of interest" description="Disordered" evidence="5">
    <location>
        <begin position="1727"/>
        <end position="1907"/>
    </location>
</feature>
<dbReference type="GO" id="GO:0016020">
    <property type="term" value="C:membrane"/>
    <property type="evidence" value="ECO:0007669"/>
    <property type="project" value="UniProtKB-SubCell"/>
</dbReference>
<evidence type="ECO:0000313" key="9">
    <source>
        <dbReference type="EMBL" id="KAK7043151.1"/>
    </source>
</evidence>
<dbReference type="PANTHER" id="PTHR47804">
    <property type="entry name" value="60S RIBOSOMAL PROTEIN L19"/>
    <property type="match status" value="1"/>
</dbReference>
<feature type="compositionally biased region" description="Basic and acidic residues" evidence="5">
    <location>
        <begin position="1885"/>
        <end position="1897"/>
    </location>
</feature>
<protein>
    <recommendedName>
        <fullName evidence="11">DUF2421 domain-containing protein</fullName>
    </recommendedName>
</protein>
<feature type="transmembrane region" description="Helical" evidence="6">
    <location>
        <begin position="904"/>
        <end position="920"/>
    </location>
</feature>
<dbReference type="InterPro" id="IPR016024">
    <property type="entry name" value="ARM-type_fold"/>
</dbReference>
<evidence type="ECO:0000259" key="8">
    <source>
        <dbReference type="Pfam" id="PF13515"/>
    </source>
</evidence>
<dbReference type="InterPro" id="IPR008383">
    <property type="entry name" value="API5"/>
</dbReference>
<feature type="transmembrane region" description="Helical" evidence="6">
    <location>
        <begin position="359"/>
        <end position="376"/>
    </location>
</feature>
<feature type="transmembrane region" description="Helical" evidence="6">
    <location>
        <begin position="959"/>
        <end position="978"/>
    </location>
</feature>
<keyword evidence="4 6" id="KW-0472">Membrane</keyword>
<evidence type="ECO:0008006" key="11">
    <source>
        <dbReference type="Google" id="ProtNLM"/>
    </source>
</evidence>
<feature type="domain" description="Integral membrane bound transporter" evidence="8">
    <location>
        <begin position="908"/>
        <end position="1030"/>
    </location>
</feature>
<comment type="caution">
    <text evidence="9">The sequence shown here is derived from an EMBL/GenBank/DDBJ whole genome shotgun (WGS) entry which is preliminary data.</text>
</comment>
<evidence type="ECO:0000256" key="1">
    <source>
        <dbReference type="ARBA" id="ARBA00004141"/>
    </source>
</evidence>
<feature type="compositionally biased region" description="Basic and acidic residues" evidence="5">
    <location>
        <begin position="1776"/>
        <end position="1789"/>
    </location>
</feature>
<comment type="subcellular location">
    <subcellularLocation>
        <location evidence="1">Membrane</location>
        <topology evidence="1">Multi-pass membrane protein</topology>
    </subcellularLocation>
</comment>
<dbReference type="InterPro" id="IPR018820">
    <property type="entry name" value="BRE4-related_DUF2421"/>
</dbReference>
<sequence length="1907" mass="212628">MPSEDENIGSSSSWISFIHPPTPAGAATPTEDSSHHGAFVGSPEDRRFDSPSTPRILTRTPEMGESSARNRPSLGRSVSTPHAQDSRGRPSFYRLPSSVQRSRSRPKAPQHEWSVFGQLMENEGQLKSPGSMRRRRSNRDVRSGSGEATPRGSVTDSYFGGNIQSPVAQQQIQTNPFGDGTDRMESDTETSDSDSESDTESTHSTSSLPQVQEPETPKWYSPRRLTQIPVLYRNILKCSIAYFVASLFTYSPYLSSFMSDLMPYGTGGGKPLPSGHMVATVAVYFNPAKTMGGMLEADIFCILGLLYAAFVSLASMSMFWWIDVQPGWEWLADLIAIAWVGLSMSFLAWMKLWMANPQFGTACSMISIIIFVVVVKEGGLHTLLQVTFIVLCGTVVSNLVCYFIWPTTATSNLQSNMTKTLDSFSTLLGMLTDTFLLEESHKKSQGKLQRAVEAHQSSFTSLKKNLKEARTEWLFWGRFRQPSPIEDVMEQGQNGDASLWGSRGIKTENKREKAYEDAIGCLNRLGQHLNGLRSGTRLQYELTQAGVVEKKVKNRKSKRGNDQGPLVDVSVPEAQEEAVAEEDEETATLRAAAAMFGDLVDDLGPPLKALSSTCIMSLKRLRESFVQSQMQIHHHHHHRRKNTRSAAVFDPGEFSELIGDIDKALLRFESTSNHALIRLYRKSDISNILQWPSGRLDGSASAGASPTIPAAEPSRSMSFSAYAFDTKENTFLTGQDNEHVFLVYFFIFTLQEFASELTSLIDAMERIYTIEQQRLTWSRWWGRVCNICAGSLRGMKNMLKKREPVNGLNGGGPKKRAGLGRRISQYLVPEKRRIRPWFPKIRPHAPNTLQTPSRKDMSFTGRLKQRLWSLSKRLGQRDAKYAIKTGMATAILAAPAFFDSTRPIFVSYYGDWALISYFVVMSPTIGATNFMGLHRVLGTVFSAAIAAGVYSLFPENAPVLAIFGFFYSIPCFYVLVGMPSYAPSARFVLLTYNLTCLYCYNLRVKDLSVVDIAWHRALAVTVGVVWAALVSRFWWPTEARRELSRALGEFCLNMGWLYTRLVASNSFSPEYKDDGSDHEHSDSSISLQQSRLSNSIQEFMAMLASLELHLQIKLIELQGLLAQTQHEPRLKGPFPIALYRGILTSLQTILDRLHSMRCVTTREEWYTSVRKDFIVPVNNERRDMVGNIILFFSILASAFQLKAPLPPYLPPAEESRQRLVDAIRRLEVVRNRDVKGSRQLLFFAYALTMKGVTQELKNLGRTLQDAFGVIGQTPEEFEALFVKGEPESDTTFLVYTHDLQALLAPPVLKLYTVRGYVRGDVGDQREDLATQLQRRNALQQLIDATHSPSSSVKIYAAGNMAELFQDFPDLEEDAINSIYDLCEDQDSKVRIEGYRTLSLLSRAENKWIKRNADVLVQLLQSDEPNEVNVVRKALVEHLQMDPRVTLGVFCDQILPQQDQVMDEEEQAMRDRLRGLVLDFVTNEVKRDQWSKLAAPGSEAENVLISGLMSALPKAGDADTQIIVKDILLHLQSFNSHPSSAAELCQFVLAKAKDSRSNDLSTTEKIAPLTHSRPYLELLNSLFLERNLGNLEDLFSFYQPLIAKSVLQRLAPQDQLLIVLALTETAVTAKSRDQNQKLAKDILVRGHFCFEWLSTSDLSQEQTRKACHSLLQCASDMVKAGWQMPGVVTNSIQLLSKVIQTKPGELRELHDLIRPLVLPKKPESASIALPSPIASGTNGIHPLPQRPASSYTSQRPKLDPVQVIAGPSSVGPSSAPESRKHPFNEEDSPRATKKAKKGGGSTMASQDSDAPSLLSRLRTSSVSANGRTDKVDQKLQSGGAPQHLPSQGMGELSIKGAARLQNNSPAPPDPDNPAHDRSRQGSLMNRLDRNISSEPERSGRRKKRGSLR</sequence>
<feature type="domain" description="DUF2421" evidence="7">
    <location>
        <begin position="1101"/>
        <end position="1210"/>
    </location>
</feature>
<feature type="transmembrane region" description="Helical" evidence="6">
    <location>
        <begin position="881"/>
        <end position="898"/>
    </location>
</feature>
<keyword evidence="3 6" id="KW-1133">Transmembrane helix</keyword>
<dbReference type="PANTHER" id="PTHR47804:SF1">
    <property type="entry name" value="DUF2421 DOMAIN-CONTAINING PROTEIN"/>
    <property type="match status" value="1"/>
</dbReference>
<keyword evidence="10" id="KW-1185">Reference proteome</keyword>
<feature type="compositionally biased region" description="Polar residues" evidence="5">
    <location>
        <begin position="152"/>
        <end position="176"/>
    </location>
</feature>
<keyword evidence="2 6" id="KW-0812">Transmembrane</keyword>
<proteinExistence type="predicted"/>
<dbReference type="EMBL" id="JAYKXP010000029">
    <property type="protein sequence ID" value="KAK7043151.1"/>
    <property type="molecule type" value="Genomic_DNA"/>
</dbReference>
<dbReference type="InterPro" id="IPR011989">
    <property type="entry name" value="ARM-like"/>
</dbReference>
<dbReference type="SUPFAM" id="SSF48371">
    <property type="entry name" value="ARM repeat"/>
    <property type="match status" value="1"/>
</dbReference>
<dbReference type="InterPro" id="IPR052430">
    <property type="entry name" value="IVT-Associated"/>
</dbReference>
<feature type="transmembrane region" description="Helical" evidence="6">
    <location>
        <begin position="932"/>
        <end position="953"/>
    </location>
</feature>
<evidence type="ECO:0000313" key="10">
    <source>
        <dbReference type="Proteomes" id="UP001383192"/>
    </source>
</evidence>
<evidence type="ECO:0000256" key="2">
    <source>
        <dbReference type="ARBA" id="ARBA00022692"/>
    </source>
</evidence>
<feature type="compositionally biased region" description="Basic residues" evidence="5">
    <location>
        <begin position="1898"/>
        <end position="1907"/>
    </location>
</feature>
<feature type="compositionally biased region" description="Low complexity" evidence="5">
    <location>
        <begin position="1811"/>
        <end position="1822"/>
    </location>
</feature>
<reference evidence="9 10" key="1">
    <citation type="submission" date="2024-01" db="EMBL/GenBank/DDBJ databases">
        <title>A draft genome for a cacao thread blight-causing isolate of Paramarasmius palmivorus.</title>
        <authorList>
            <person name="Baruah I.K."/>
            <person name="Bukari Y."/>
            <person name="Amoako-Attah I."/>
            <person name="Meinhardt L.W."/>
            <person name="Bailey B.A."/>
            <person name="Cohen S.P."/>
        </authorList>
    </citation>
    <scope>NUCLEOTIDE SEQUENCE [LARGE SCALE GENOMIC DNA]</scope>
    <source>
        <strain evidence="9 10">GH-12</strain>
    </source>
</reference>
<gene>
    <name evidence="9" type="ORF">VNI00_008505</name>
</gene>
<dbReference type="Pfam" id="PF13515">
    <property type="entry name" value="FUSC_2"/>
    <property type="match status" value="1"/>
</dbReference>
<evidence type="ECO:0000259" key="7">
    <source>
        <dbReference type="Pfam" id="PF10334"/>
    </source>
</evidence>
<evidence type="ECO:0000256" key="4">
    <source>
        <dbReference type="ARBA" id="ARBA00023136"/>
    </source>
</evidence>
<evidence type="ECO:0000256" key="6">
    <source>
        <dbReference type="SAM" id="Phobius"/>
    </source>
</evidence>
<feature type="transmembrane region" description="Helical" evidence="6">
    <location>
        <begin position="382"/>
        <end position="405"/>
    </location>
</feature>
<accession>A0AAW0CW82</accession>
<feature type="transmembrane region" description="Helical" evidence="6">
    <location>
        <begin position="1184"/>
        <end position="1201"/>
    </location>
</feature>